<evidence type="ECO:0000256" key="1">
    <source>
        <dbReference type="SAM" id="MobiDB-lite"/>
    </source>
</evidence>
<sequence>MATPATTFEFVISDPVSNPKPGKSLQIRSRCMQGKNKREGSRRMQRDKRRVAKEKEKKVAPQRTQEPIASGVSPPGSLISDLALVRFAGPGIDSEAKGLLFKAFAYNVANQALPPLDRCVDFDCLESASFEWLFSDTAFLHSVLCASYAINDFMAPQWDGNPGRKTVFHLRETLSLLQVKMHNEYVYQDESVLQVVINLALLAAVFGDWGPAAAHFKGLRKIVQLRGGLEFLRARPKLHFKLDRIDLAWSLSSGKKPFFLHPTVSWDSIISAPYSPLPPGLYRPSPDWDLRLVNVFRDFQYLLLRINRNALKHARYNAACFQGVLTSLQSRLMHLGDLLDNPVEKLVRLTMLTFLTTTFKVPGRKIPYGWVVEQLGDAYTKVAGGPFKQDRSLRLWVLVTAAFTVTGAQEDWVREAWGKTDSGLDWAVVKNHLMRVMWIEIIHDRPGEMAFQQLEELRLL</sequence>
<dbReference type="AlphaFoldDB" id="A0A6A6DY45"/>
<keyword evidence="3" id="KW-1185">Reference proteome</keyword>
<dbReference type="EMBL" id="ML994643">
    <property type="protein sequence ID" value="KAF2183292.1"/>
    <property type="molecule type" value="Genomic_DNA"/>
</dbReference>
<evidence type="ECO:0008006" key="4">
    <source>
        <dbReference type="Google" id="ProtNLM"/>
    </source>
</evidence>
<dbReference type="PANTHER" id="PTHR37540:SF5">
    <property type="entry name" value="TRANSCRIPTION FACTOR DOMAIN-CONTAINING PROTEIN"/>
    <property type="match status" value="1"/>
</dbReference>
<evidence type="ECO:0000313" key="2">
    <source>
        <dbReference type="EMBL" id="KAF2183292.1"/>
    </source>
</evidence>
<protein>
    <recommendedName>
        <fullName evidence="4">Transcription factor domain-containing protein</fullName>
    </recommendedName>
</protein>
<dbReference type="OrthoDB" id="4158087at2759"/>
<dbReference type="PANTHER" id="PTHR37540">
    <property type="entry name" value="TRANSCRIPTION FACTOR (ACR-2), PUTATIVE-RELATED-RELATED"/>
    <property type="match status" value="1"/>
</dbReference>
<dbReference type="Proteomes" id="UP000800200">
    <property type="component" value="Unassembled WGS sequence"/>
</dbReference>
<organism evidence="2 3">
    <name type="scientific">Zopfia rhizophila CBS 207.26</name>
    <dbReference type="NCBI Taxonomy" id="1314779"/>
    <lineage>
        <taxon>Eukaryota</taxon>
        <taxon>Fungi</taxon>
        <taxon>Dikarya</taxon>
        <taxon>Ascomycota</taxon>
        <taxon>Pezizomycotina</taxon>
        <taxon>Dothideomycetes</taxon>
        <taxon>Dothideomycetes incertae sedis</taxon>
        <taxon>Zopfiaceae</taxon>
        <taxon>Zopfia</taxon>
    </lineage>
</organism>
<evidence type="ECO:0000313" key="3">
    <source>
        <dbReference type="Proteomes" id="UP000800200"/>
    </source>
</evidence>
<reference evidence="2" key="1">
    <citation type="journal article" date="2020" name="Stud. Mycol.">
        <title>101 Dothideomycetes genomes: a test case for predicting lifestyles and emergence of pathogens.</title>
        <authorList>
            <person name="Haridas S."/>
            <person name="Albert R."/>
            <person name="Binder M."/>
            <person name="Bloem J."/>
            <person name="Labutti K."/>
            <person name="Salamov A."/>
            <person name="Andreopoulos B."/>
            <person name="Baker S."/>
            <person name="Barry K."/>
            <person name="Bills G."/>
            <person name="Bluhm B."/>
            <person name="Cannon C."/>
            <person name="Castanera R."/>
            <person name="Culley D."/>
            <person name="Daum C."/>
            <person name="Ezra D."/>
            <person name="Gonzalez J."/>
            <person name="Henrissat B."/>
            <person name="Kuo A."/>
            <person name="Liang C."/>
            <person name="Lipzen A."/>
            <person name="Lutzoni F."/>
            <person name="Magnuson J."/>
            <person name="Mondo S."/>
            <person name="Nolan M."/>
            <person name="Ohm R."/>
            <person name="Pangilinan J."/>
            <person name="Park H.-J."/>
            <person name="Ramirez L."/>
            <person name="Alfaro M."/>
            <person name="Sun H."/>
            <person name="Tritt A."/>
            <person name="Yoshinaga Y."/>
            <person name="Zwiers L.-H."/>
            <person name="Turgeon B."/>
            <person name="Goodwin S."/>
            <person name="Spatafora J."/>
            <person name="Crous P."/>
            <person name="Grigoriev I."/>
        </authorList>
    </citation>
    <scope>NUCLEOTIDE SEQUENCE</scope>
    <source>
        <strain evidence="2">CBS 207.26</strain>
    </source>
</reference>
<proteinExistence type="predicted"/>
<gene>
    <name evidence="2" type="ORF">K469DRAFT_635233</name>
</gene>
<accession>A0A6A6DY45</accession>
<name>A0A6A6DY45_9PEZI</name>
<feature type="region of interest" description="Disordered" evidence="1">
    <location>
        <begin position="12"/>
        <end position="72"/>
    </location>
</feature>